<sequence>MGLDQVKRDAQRTANREGAPVAVLNLNTVGRAMYVIRAFEPGMESEGRTFCGRFDPDPDYQPDEG</sequence>
<organism evidence="2 3">
    <name type="scientific">Brevundimonas phage vB_BpoS-Domovoi</name>
    <dbReference type="NCBI Taxonomy" id="2948598"/>
    <lineage>
        <taxon>Viruses</taxon>
        <taxon>Duplodnaviria</taxon>
        <taxon>Heunggongvirae</taxon>
        <taxon>Uroviricota</taxon>
        <taxon>Caudoviricetes</taxon>
        <taxon>Jeanschmidtviridae</taxon>
        <taxon>Marchewkavirus</taxon>
        <taxon>Marchewkavirus domovoi</taxon>
    </lineage>
</organism>
<keyword evidence="3" id="KW-1185">Reference proteome</keyword>
<protein>
    <submittedName>
        <fullName evidence="2">Uncharacterized protein</fullName>
    </submittedName>
</protein>
<reference evidence="2 3" key="1">
    <citation type="submission" date="2022-05" db="EMBL/GenBank/DDBJ databases">
        <authorList>
            <person name="Friedrich I."/>
            <person name="Poehlein A."/>
            <person name="Schneider D."/>
            <person name="Hertel R."/>
            <person name="Daniel R."/>
        </authorList>
    </citation>
    <scope>NUCLEOTIDE SEQUENCE [LARGE SCALE GENOMIC DNA]</scope>
</reference>
<dbReference type="EMBL" id="ON529855">
    <property type="protein sequence ID" value="USN14495.1"/>
    <property type="molecule type" value="Genomic_DNA"/>
</dbReference>
<evidence type="ECO:0000313" key="2">
    <source>
        <dbReference type="EMBL" id="USN14495.1"/>
    </source>
</evidence>
<feature type="region of interest" description="Disordered" evidence="1">
    <location>
        <begin position="46"/>
        <end position="65"/>
    </location>
</feature>
<evidence type="ECO:0000256" key="1">
    <source>
        <dbReference type="SAM" id="MobiDB-lite"/>
    </source>
</evidence>
<gene>
    <name evidence="2" type="ORF">DOMOVOI_00200</name>
</gene>
<name>A0A9E7MQX0_9CAUD</name>
<proteinExistence type="predicted"/>
<evidence type="ECO:0000313" key="3">
    <source>
        <dbReference type="Proteomes" id="UP001057221"/>
    </source>
</evidence>
<accession>A0A9E7MQX0</accession>
<dbReference type="Proteomes" id="UP001057221">
    <property type="component" value="Segment"/>
</dbReference>